<dbReference type="EMBL" id="JBEVYD010000010">
    <property type="protein sequence ID" value="KAL3229992.1"/>
    <property type="molecule type" value="Genomic_DNA"/>
</dbReference>
<proteinExistence type="predicted"/>
<dbReference type="PROSITE" id="PS50048">
    <property type="entry name" value="ZN2_CY6_FUNGAL_2"/>
    <property type="match status" value="1"/>
</dbReference>
<evidence type="ECO:0000313" key="9">
    <source>
        <dbReference type="Proteomes" id="UP001623330"/>
    </source>
</evidence>
<dbReference type="CDD" id="cd00067">
    <property type="entry name" value="GAL4"/>
    <property type="match status" value="1"/>
</dbReference>
<dbReference type="Proteomes" id="UP001623330">
    <property type="component" value="Unassembled WGS sequence"/>
</dbReference>
<gene>
    <name evidence="8" type="ORF">RNJ44_01355</name>
</gene>
<dbReference type="InterPro" id="IPR050987">
    <property type="entry name" value="AtrR-like"/>
</dbReference>
<feature type="domain" description="Zn(2)-C6 fungal-type" evidence="7">
    <location>
        <begin position="16"/>
        <end position="45"/>
    </location>
</feature>
<protein>
    <submittedName>
        <fullName evidence="8">Transcription factor PDR1</fullName>
    </submittedName>
</protein>
<sequence length="1064" mass="122207">MSEFKVKKPKRKVGKACDSCRRRKIKCNGVAPCPSCITYGCECIFSDRKTTKKTSPKNKSPITGNNSAYDDKTNGYNTNDKSYVLPNANVATNSGVTDPIVNTSTSTNISNNIDDNIDNINSIYRQQYEQTYADTESDSNENSEGSTKDPLIIYKDDEKTEETIDKLTNILNELESIVEKDPSIQGTIDAVKKQLNTVIDSWEPDIDFDKLVQEENGCSKSIETNLMKNKYSNHVHLTRFRIWIDYKNANKSNHFMGECGFSLAESFFASNQPLVDELFGLYSQVESFSLQGLGYCVHLFEPYMKTDEAIRLMKETLYIVLRFIDICVHHISEESISIANPLETYLNRKNLMPITHTPRSSYGSPGSSSTRNLVSTVIEHIRQPYVENITKVSNTQLLATRDDDSKMFGLLLNMCKAVRNRFVTLMTNYTTIDIKEDSNGEMTNAVKEFTYLCETEELLLALCYNYYNSTLYSFFEFGTNIEYMEHLVLLLEEQLSLDEHYGFDKVINVAVDNAKKMGFHRWEFYVGYDEATAERRRRLWWTLYWYEKSSIMQKGFISTINDSTVNCLLPKIFRDNNYLDRRHFLENIQKCRKLKDVDVIPVQELCNYGNLALSLIASEFHVNFLYKERYTTIRNTSKPPKVRNVYLKEIIEGIRYCEKSYEAIKSQTSRLWNIVFSDSEDLEISREDRALASKFTLNYEYHRFRLINMADNLIARLTVKPKPRWLVDVLYGHLLQLHEHWKVMNKIILSMTDDYSVAQTFEHYAPLCLYLTTQTFLIIRNMEMDDIRSMVSVYHRFLKIGEFLEQTKVVHLADSHTFRDFSRSFSFITIITRLMIIEYMQSKDITKEQLVESFSKDTPDLSEIPRMILDPNSCLYYSLLQPIKKSGFTLSFKKILEDARMMDLESGKLNNKPCSSVCPSLNNILNNAEGDCYKSPKCTPATGHNTDDSVSSYMSRNKSSLMSGRTASTDSITTPPIGNFKTPLSSTAKNVVNVPNEAFTPVGETVSDVPDGAELNVQVPFLAQPNSEQQSSYNLGTLDEFVNKGDLSDLYNSLWGDLFSDIYL</sequence>
<accession>A0ABR4NPP3</accession>
<evidence type="ECO:0000313" key="8">
    <source>
        <dbReference type="EMBL" id="KAL3229992.1"/>
    </source>
</evidence>
<dbReference type="PANTHER" id="PTHR46910">
    <property type="entry name" value="TRANSCRIPTION FACTOR PDR1"/>
    <property type="match status" value="1"/>
</dbReference>
<dbReference type="Pfam" id="PF04082">
    <property type="entry name" value="Fungal_trans"/>
    <property type="match status" value="1"/>
</dbReference>
<evidence type="ECO:0000256" key="4">
    <source>
        <dbReference type="ARBA" id="ARBA00023125"/>
    </source>
</evidence>
<reference evidence="8 9" key="1">
    <citation type="submission" date="2024-05" db="EMBL/GenBank/DDBJ databases">
        <title>Long read based assembly of the Candida bracarensis genome reveals expanded adhesin content.</title>
        <authorList>
            <person name="Marcet-Houben M."/>
            <person name="Ksiezopolska E."/>
            <person name="Gabaldon T."/>
        </authorList>
    </citation>
    <scope>NUCLEOTIDE SEQUENCE [LARGE SCALE GENOMIC DNA]</scope>
    <source>
        <strain evidence="8 9">CBM6</strain>
    </source>
</reference>
<organism evidence="8 9">
    <name type="scientific">Nakaseomyces bracarensis</name>
    <dbReference type="NCBI Taxonomy" id="273131"/>
    <lineage>
        <taxon>Eukaryota</taxon>
        <taxon>Fungi</taxon>
        <taxon>Dikarya</taxon>
        <taxon>Ascomycota</taxon>
        <taxon>Saccharomycotina</taxon>
        <taxon>Saccharomycetes</taxon>
        <taxon>Saccharomycetales</taxon>
        <taxon>Saccharomycetaceae</taxon>
        <taxon>Nakaseomyces</taxon>
    </lineage>
</organism>
<dbReference type="PROSITE" id="PS00463">
    <property type="entry name" value="ZN2_CY6_FUNGAL_1"/>
    <property type="match status" value="1"/>
</dbReference>
<evidence type="ECO:0000256" key="2">
    <source>
        <dbReference type="ARBA" id="ARBA00022723"/>
    </source>
</evidence>
<dbReference type="InterPro" id="IPR007219">
    <property type="entry name" value="XnlR_reg_dom"/>
</dbReference>
<feature type="region of interest" description="Disordered" evidence="6">
    <location>
        <begin position="132"/>
        <end position="152"/>
    </location>
</feature>
<evidence type="ECO:0000256" key="1">
    <source>
        <dbReference type="ARBA" id="ARBA00004123"/>
    </source>
</evidence>
<dbReference type="PANTHER" id="PTHR46910:SF3">
    <property type="entry name" value="HALOTOLERANCE PROTEIN 9-RELATED"/>
    <property type="match status" value="1"/>
</dbReference>
<keyword evidence="2" id="KW-0479">Metal-binding</keyword>
<comment type="subcellular location">
    <subcellularLocation>
        <location evidence="1">Nucleus</location>
    </subcellularLocation>
</comment>
<keyword evidence="3" id="KW-0862">Zinc</keyword>
<dbReference type="Pfam" id="PF00172">
    <property type="entry name" value="Zn_clus"/>
    <property type="match status" value="1"/>
</dbReference>
<keyword evidence="9" id="KW-1185">Reference proteome</keyword>
<evidence type="ECO:0000256" key="3">
    <source>
        <dbReference type="ARBA" id="ARBA00022833"/>
    </source>
</evidence>
<feature type="compositionally biased region" description="Polar residues" evidence="6">
    <location>
        <begin position="64"/>
        <end position="76"/>
    </location>
</feature>
<keyword evidence="5" id="KW-0539">Nucleus</keyword>
<dbReference type="InterPro" id="IPR036864">
    <property type="entry name" value="Zn2-C6_fun-type_DNA-bd_sf"/>
</dbReference>
<keyword evidence="4" id="KW-0238">DNA-binding</keyword>
<comment type="caution">
    <text evidence="8">The sequence shown here is derived from an EMBL/GenBank/DDBJ whole genome shotgun (WGS) entry which is preliminary data.</text>
</comment>
<dbReference type="SUPFAM" id="SSF57701">
    <property type="entry name" value="Zn2/Cys6 DNA-binding domain"/>
    <property type="match status" value="1"/>
</dbReference>
<evidence type="ECO:0000256" key="6">
    <source>
        <dbReference type="SAM" id="MobiDB-lite"/>
    </source>
</evidence>
<evidence type="ECO:0000256" key="5">
    <source>
        <dbReference type="ARBA" id="ARBA00023242"/>
    </source>
</evidence>
<evidence type="ECO:0000259" key="7">
    <source>
        <dbReference type="PROSITE" id="PS50048"/>
    </source>
</evidence>
<dbReference type="SMART" id="SM00066">
    <property type="entry name" value="GAL4"/>
    <property type="match status" value="1"/>
</dbReference>
<feature type="region of interest" description="Disordered" evidence="6">
    <location>
        <begin position="51"/>
        <end position="76"/>
    </location>
</feature>
<dbReference type="InterPro" id="IPR001138">
    <property type="entry name" value="Zn2Cys6_DnaBD"/>
</dbReference>
<dbReference type="CDD" id="cd12148">
    <property type="entry name" value="fungal_TF_MHR"/>
    <property type="match status" value="1"/>
</dbReference>
<dbReference type="Gene3D" id="4.10.240.10">
    <property type="entry name" value="Zn(2)-C6 fungal-type DNA-binding domain"/>
    <property type="match status" value="1"/>
</dbReference>
<name>A0ABR4NPP3_9SACH</name>